<feature type="transmembrane region" description="Helical" evidence="1">
    <location>
        <begin position="16"/>
        <end position="37"/>
    </location>
</feature>
<evidence type="ECO:0000313" key="2">
    <source>
        <dbReference type="EMBL" id="ADO82410.1"/>
    </source>
</evidence>
<reference evidence="2 3" key="1">
    <citation type="journal article" date="2010" name="Stand. Genomic Sci.">
        <title>Complete genome sequence of Ilyobacter polytropus type strain (CuHbu1).</title>
        <authorList>
            <person name="Sikorski J."/>
            <person name="Chertkov O."/>
            <person name="Lapidus A."/>
            <person name="Nolan M."/>
            <person name="Lucas S."/>
            <person name="Del Rio T.G."/>
            <person name="Tice H."/>
            <person name="Cheng J.F."/>
            <person name="Tapia R."/>
            <person name="Han C."/>
            <person name="Goodwin L."/>
            <person name="Pitluck S."/>
            <person name="Liolios K."/>
            <person name="Ivanova N."/>
            <person name="Mavromatis K."/>
            <person name="Mikhailova N."/>
            <person name="Pati A."/>
            <person name="Chen A."/>
            <person name="Palaniappan K."/>
            <person name="Land M."/>
            <person name="Hauser L."/>
            <person name="Chang Y.J."/>
            <person name="Jeffries C.D."/>
            <person name="Brambilla E."/>
            <person name="Yasawong M."/>
            <person name="Rohde M."/>
            <person name="Pukall R."/>
            <person name="Spring S."/>
            <person name="Goker M."/>
            <person name="Woyke T."/>
            <person name="Bristow J."/>
            <person name="Eisen J.A."/>
            <person name="Markowitz V."/>
            <person name="Hugenholtz P."/>
            <person name="Kyrpides N.C."/>
            <person name="Klenk H.P."/>
        </authorList>
    </citation>
    <scope>NUCLEOTIDE SEQUENCE [LARGE SCALE GENOMIC DNA]</scope>
    <source>
        <strain evidence="3">ATCC 51220 / DSM 2926 / LMG 16218 / CuHBu1</strain>
    </source>
</reference>
<protein>
    <recommendedName>
        <fullName evidence="4">DUF1361 domain-containing protein</fullName>
    </recommendedName>
</protein>
<dbReference type="eggNOG" id="COG4330">
    <property type="taxonomic scope" value="Bacteria"/>
</dbReference>
<dbReference type="Proteomes" id="UP000006875">
    <property type="component" value="Chromosome"/>
</dbReference>
<evidence type="ECO:0000313" key="3">
    <source>
        <dbReference type="Proteomes" id="UP000006875"/>
    </source>
</evidence>
<dbReference type="RefSeq" id="WP_013387080.1">
    <property type="nucleotide sequence ID" value="NC_014632.1"/>
</dbReference>
<evidence type="ECO:0000256" key="1">
    <source>
        <dbReference type="SAM" id="Phobius"/>
    </source>
</evidence>
<gene>
    <name evidence="2" type="ordered locus">Ilyop_0623</name>
</gene>
<dbReference type="KEGG" id="ipo:Ilyop_0623"/>
<feature type="transmembrane region" description="Helical" evidence="1">
    <location>
        <begin position="118"/>
        <end position="139"/>
    </location>
</feature>
<keyword evidence="1" id="KW-0812">Transmembrane</keyword>
<name>E3H6P1_ILYPC</name>
<dbReference type="InterPro" id="IPR009793">
    <property type="entry name" value="DUF1361"/>
</dbReference>
<evidence type="ECO:0008006" key="4">
    <source>
        <dbReference type="Google" id="ProtNLM"/>
    </source>
</evidence>
<feature type="transmembrane region" description="Helical" evidence="1">
    <location>
        <begin position="43"/>
        <end position="65"/>
    </location>
</feature>
<feature type="transmembrane region" description="Helical" evidence="1">
    <location>
        <begin position="77"/>
        <end position="98"/>
    </location>
</feature>
<dbReference type="EMBL" id="CP002281">
    <property type="protein sequence ID" value="ADO82410.1"/>
    <property type="molecule type" value="Genomic_DNA"/>
</dbReference>
<feature type="transmembrane region" description="Helical" evidence="1">
    <location>
        <begin position="151"/>
        <end position="173"/>
    </location>
</feature>
<organism evidence="2 3">
    <name type="scientific">Ilyobacter polytropus (strain ATCC 51220 / DSM 2926 / LMG 16218 / CuHBu1)</name>
    <dbReference type="NCBI Taxonomy" id="572544"/>
    <lineage>
        <taxon>Bacteria</taxon>
        <taxon>Fusobacteriati</taxon>
        <taxon>Fusobacteriota</taxon>
        <taxon>Fusobacteriia</taxon>
        <taxon>Fusobacteriales</taxon>
        <taxon>Fusobacteriaceae</taxon>
        <taxon>Ilyobacter</taxon>
    </lineage>
</organism>
<keyword evidence="3" id="KW-1185">Reference proteome</keyword>
<dbReference type="OrthoDB" id="4540541at2"/>
<keyword evidence="1" id="KW-0472">Membrane</keyword>
<dbReference type="HOGENOM" id="CLU_081833_1_0_0"/>
<dbReference type="AlphaFoldDB" id="E3H6P1"/>
<keyword evidence="1" id="KW-1133">Transmembrane helix</keyword>
<sequence>MDLLDNFLPNKRTFNLFIMFLILSFSGCLMVAIRALITLNTYYFFLIWNLFLAWIPLFISLILIIEGIHKVPRICFGIAWIIFYPNASYFITDFIHISRGGYHLNHQTGIEVIVWYDFLMISLFVFTGLLIGFLSLYLLHKKIETKIGFYAGWRFIIAAEILSSYGIYLGRFIRLNSWHVVTNPYNLVKGVLWSFNFETIIFVVILSFFLTLMYIALYNISQLSKQNNY</sequence>
<proteinExistence type="predicted"/>
<feature type="transmembrane region" description="Helical" evidence="1">
    <location>
        <begin position="193"/>
        <end position="217"/>
    </location>
</feature>
<accession>E3H6P1</accession>
<dbReference type="Pfam" id="PF07099">
    <property type="entry name" value="DUF1361"/>
    <property type="match status" value="1"/>
</dbReference>